<evidence type="ECO:0000313" key="1">
    <source>
        <dbReference type="EMBL" id="OGI64155.1"/>
    </source>
</evidence>
<reference evidence="1 2" key="1">
    <citation type="journal article" date="2016" name="Nat. Commun.">
        <title>Thousands of microbial genomes shed light on interconnected biogeochemical processes in an aquifer system.</title>
        <authorList>
            <person name="Anantharaman K."/>
            <person name="Brown C.T."/>
            <person name="Hug L.A."/>
            <person name="Sharon I."/>
            <person name="Castelle C.J."/>
            <person name="Probst A.J."/>
            <person name="Thomas B.C."/>
            <person name="Singh A."/>
            <person name="Wilkins M.J."/>
            <person name="Karaoz U."/>
            <person name="Brodie E.L."/>
            <person name="Williams K.H."/>
            <person name="Hubbard S.S."/>
            <person name="Banfield J.F."/>
        </authorList>
    </citation>
    <scope>NUCLEOTIDE SEQUENCE [LARGE SCALE GENOMIC DNA]</scope>
</reference>
<dbReference type="Proteomes" id="UP000178700">
    <property type="component" value="Unassembled WGS sequence"/>
</dbReference>
<dbReference type="EMBL" id="MFTJ01000057">
    <property type="protein sequence ID" value="OGI64155.1"/>
    <property type="molecule type" value="Genomic_DNA"/>
</dbReference>
<accession>A0A1F6V3F6</accession>
<proteinExistence type="predicted"/>
<evidence type="ECO:0000313" key="2">
    <source>
        <dbReference type="Proteomes" id="UP000178700"/>
    </source>
</evidence>
<protein>
    <submittedName>
        <fullName evidence="1">Uncharacterized protein</fullName>
    </submittedName>
</protein>
<name>A0A1F6V3F6_9BACT</name>
<sequence>MEYMLSKISEVRCLYCSESLSEEVWRSEWREHVHHYKSVKCDDCGKKNWLKASFLGSGHDAISMLRKISIESVIRRVGEK</sequence>
<gene>
    <name evidence="1" type="ORF">A2642_00305</name>
</gene>
<comment type="caution">
    <text evidence="1">The sequence shown here is derived from an EMBL/GenBank/DDBJ whole genome shotgun (WGS) entry which is preliminary data.</text>
</comment>
<organism evidence="1 2">
    <name type="scientific">Candidatus Nomurabacteria bacterium RIFCSPHIGHO2_01_FULL_39_10</name>
    <dbReference type="NCBI Taxonomy" id="1801733"/>
    <lineage>
        <taxon>Bacteria</taxon>
        <taxon>Candidatus Nomuraibacteriota</taxon>
    </lineage>
</organism>
<dbReference type="AlphaFoldDB" id="A0A1F6V3F6"/>